<dbReference type="EMBL" id="BJMH01000053">
    <property type="protein sequence ID" value="GEB35764.1"/>
    <property type="molecule type" value="Genomic_DNA"/>
</dbReference>
<sequence length="229" mass="27143">MNYIWDLVIKARRAGVAKRDITFQAAKVYSPYMELSQEAINAKTVEKTVEVNPFYRFDDIFRELFDVNYTDEPELRHVLFDIVIHLLADIDLVQGMNKREYYIRFVLRDLEAGLFGKRTADHIRLFTQEEREIIAGNLLRLYETGEAVYLLRDTMRKIFPRSTIYANCEEKDELLLYVGQEETAAARARLELIKDIFLPVRFQTEVYWRNHFGILDVEETMQIDSMAMY</sequence>
<comment type="caution">
    <text evidence="1">The sequence shown here is derived from an EMBL/GenBank/DDBJ whole genome shotgun (WGS) entry which is preliminary data.</text>
</comment>
<proteinExistence type="predicted"/>
<evidence type="ECO:0000313" key="2">
    <source>
        <dbReference type="Proteomes" id="UP000316882"/>
    </source>
</evidence>
<dbReference type="Proteomes" id="UP000316882">
    <property type="component" value="Unassembled WGS sequence"/>
</dbReference>
<dbReference type="AlphaFoldDB" id="A0A4Y3PQW2"/>
<evidence type="ECO:0008006" key="3">
    <source>
        <dbReference type="Google" id="ProtNLM"/>
    </source>
</evidence>
<keyword evidence="2" id="KW-1185">Reference proteome</keyword>
<gene>
    <name evidence="1" type="ORF">BPA01_53440</name>
</gene>
<organism evidence="1 2">
    <name type="scientific">Brevibacillus parabrevis</name>
    <dbReference type="NCBI Taxonomy" id="54914"/>
    <lineage>
        <taxon>Bacteria</taxon>
        <taxon>Bacillati</taxon>
        <taxon>Bacillota</taxon>
        <taxon>Bacilli</taxon>
        <taxon>Bacillales</taxon>
        <taxon>Paenibacillaceae</taxon>
        <taxon>Brevibacillus</taxon>
    </lineage>
</organism>
<name>A0A4Y3PQW2_BREPA</name>
<evidence type="ECO:0000313" key="1">
    <source>
        <dbReference type="EMBL" id="GEB35764.1"/>
    </source>
</evidence>
<accession>A0A4Y3PQW2</accession>
<reference evidence="1 2" key="1">
    <citation type="submission" date="2019-06" db="EMBL/GenBank/DDBJ databases">
        <title>Whole genome shotgun sequence of Brevibacillus parabrevis NBRC 12334.</title>
        <authorList>
            <person name="Hosoyama A."/>
            <person name="Uohara A."/>
            <person name="Ohji S."/>
            <person name="Ichikawa N."/>
        </authorList>
    </citation>
    <scope>NUCLEOTIDE SEQUENCE [LARGE SCALE GENOMIC DNA]</scope>
    <source>
        <strain evidence="1 2">NBRC 12334</strain>
    </source>
</reference>
<protein>
    <recommendedName>
        <fullName evidence="3">Iron-dependent peroxidase</fullName>
    </recommendedName>
</protein>